<feature type="coiled-coil region" evidence="1">
    <location>
        <begin position="51"/>
        <end position="142"/>
    </location>
</feature>
<dbReference type="Pfam" id="PF25917">
    <property type="entry name" value="BSH_RND"/>
    <property type="match status" value="1"/>
</dbReference>
<evidence type="ECO:0000313" key="3">
    <source>
        <dbReference type="EMBL" id="GAH00268.1"/>
    </source>
</evidence>
<dbReference type="Gene3D" id="2.40.50.100">
    <property type="match status" value="1"/>
</dbReference>
<dbReference type="AlphaFoldDB" id="X1DV38"/>
<comment type="caution">
    <text evidence="3">The sequence shown here is derived from an EMBL/GenBank/DDBJ whole genome shotgun (WGS) entry which is preliminary data.</text>
</comment>
<dbReference type="Gene3D" id="1.10.287.470">
    <property type="entry name" value="Helix hairpin bin"/>
    <property type="match status" value="1"/>
</dbReference>
<dbReference type="SUPFAM" id="SSF111369">
    <property type="entry name" value="HlyD-like secretion proteins"/>
    <property type="match status" value="2"/>
</dbReference>
<evidence type="ECO:0000259" key="2">
    <source>
        <dbReference type="Pfam" id="PF25917"/>
    </source>
</evidence>
<gene>
    <name evidence="3" type="ORF">S01H4_43610</name>
</gene>
<organism evidence="3">
    <name type="scientific">marine sediment metagenome</name>
    <dbReference type="NCBI Taxonomy" id="412755"/>
    <lineage>
        <taxon>unclassified sequences</taxon>
        <taxon>metagenomes</taxon>
        <taxon>ecological metagenomes</taxon>
    </lineage>
</organism>
<dbReference type="EMBL" id="BART01024073">
    <property type="protein sequence ID" value="GAH00268.1"/>
    <property type="molecule type" value="Genomic_DNA"/>
</dbReference>
<dbReference type="GO" id="GO:1990281">
    <property type="term" value="C:efflux pump complex"/>
    <property type="evidence" value="ECO:0007669"/>
    <property type="project" value="TreeGrafter"/>
</dbReference>
<feature type="domain" description="Multidrug resistance protein MdtA-like barrel-sandwich hybrid" evidence="2">
    <location>
        <begin position="19"/>
        <end position="168"/>
    </location>
</feature>
<evidence type="ECO:0000256" key="1">
    <source>
        <dbReference type="SAM" id="Coils"/>
    </source>
</evidence>
<dbReference type="InterPro" id="IPR058625">
    <property type="entry name" value="MdtA-like_BSH"/>
</dbReference>
<protein>
    <recommendedName>
        <fullName evidence="2">Multidrug resistance protein MdtA-like barrel-sandwich hybrid domain-containing protein</fullName>
    </recommendedName>
</protein>
<dbReference type="GO" id="GO:0015562">
    <property type="term" value="F:efflux transmembrane transporter activity"/>
    <property type="evidence" value="ECO:0007669"/>
    <property type="project" value="TreeGrafter"/>
</dbReference>
<dbReference type="PANTHER" id="PTHR30469:SF38">
    <property type="entry name" value="HLYD FAMILY SECRETION PROTEIN"/>
    <property type="match status" value="1"/>
</dbReference>
<proteinExistence type="predicted"/>
<dbReference type="PANTHER" id="PTHR30469">
    <property type="entry name" value="MULTIDRUG RESISTANCE PROTEIN MDTA"/>
    <property type="match status" value="1"/>
</dbReference>
<feature type="non-terminal residue" evidence="3">
    <location>
        <position position="177"/>
    </location>
</feature>
<sequence>MAGSIGVANEAKLAFDGGGKVDAIYVDEGDVVKEGEALAVLAPVDTDALGLALAQAELNLAQAKVSLAQADAAQEQAEAALEQAEYNLEQLQRYHATYEDRRIARLQISAAELQVKAAEAQVEAAELAVDVAKQAVEEAKSKLEIETITAPFDGVVTSVDVEEGDIIPDSGMSQVTI</sequence>
<name>X1DV38_9ZZZZ</name>
<accession>X1DV38</accession>
<keyword evidence="1" id="KW-0175">Coiled coil</keyword>
<reference evidence="3" key="1">
    <citation type="journal article" date="2014" name="Front. Microbiol.">
        <title>High frequency of phylogenetically diverse reductive dehalogenase-homologous genes in deep subseafloor sedimentary metagenomes.</title>
        <authorList>
            <person name="Kawai M."/>
            <person name="Futagami T."/>
            <person name="Toyoda A."/>
            <person name="Takaki Y."/>
            <person name="Nishi S."/>
            <person name="Hori S."/>
            <person name="Arai W."/>
            <person name="Tsubouchi T."/>
            <person name="Morono Y."/>
            <person name="Uchiyama I."/>
            <person name="Ito T."/>
            <person name="Fujiyama A."/>
            <person name="Inagaki F."/>
            <person name="Takami H."/>
        </authorList>
    </citation>
    <scope>NUCLEOTIDE SEQUENCE</scope>
    <source>
        <strain evidence="3">Expedition CK06-06</strain>
    </source>
</reference>